<dbReference type="InterPro" id="IPR013783">
    <property type="entry name" value="Ig-like_fold"/>
</dbReference>
<feature type="compositionally biased region" description="Basic and acidic residues" evidence="4">
    <location>
        <begin position="874"/>
        <end position="890"/>
    </location>
</feature>
<feature type="region of interest" description="Disordered" evidence="4">
    <location>
        <begin position="791"/>
        <end position="893"/>
    </location>
</feature>
<dbReference type="PANTHER" id="PTHR24171:SF8">
    <property type="entry name" value="BRCA1-ASSOCIATED RING DOMAIN PROTEIN 1"/>
    <property type="match status" value="1"/>
</dbReference>
<dbReference type="SUPFAM" id="SSF48403">
    <property type="entry name" value="Ankyrin repeat"/>
    <property type="match status" value="1"/>
</dbReference>
<feature type="compositionally biased region" description="Polar residues" evidence="4">
    <location>
        <begin position="687"/>
        <end position="701"/>
    </location>
</feature>
<evidence type="ECO:0000256" key="4">
    <source>
        <dbReference type="SAM" id="MobiDB-lite"/>
    </source>
</evidence>
<keyword evidence="5" id="KW-0472">Membrane</keyword>
<feature type="region of interest" description="Disordered" evidence="4">
    <location>
        <begin position="608"/>
        <end position="724"/>
    </location>
</feature>
<comment type="caution">
    <text evidence="7">The sequence shown here is derived from an EMBL/GenBank/DDBJ whole genome shotgun (WGS) entry which is preliminary data.</text>
</comment>
<keyword evidence="8" id="KW-1185">Reference proteome</keyword>
<dbReference type="Pfam" id="PF12796">
    <property type="entry name" value="Ank_2"/>
    <property type="match status" value="1"/>
</dbReference>
<evidence type="ECO:0000259" key="6">
    <source>
        <dbReference type="SMART" id="SM00429"/>
    </source>
</evidence>
<evidence type="ECO:0000256" key="3">
    <source>
        <dbReference type="PROSITE-ProRule" id="PRU00023"/>
    </source>
</evidence>
<dbReference type="AlphaFoldDB" id="A0A5J5F607"/>
<dbReference type="CDD" id="cd00102">
    <property type="entry name" value="IPT"/>
    <property type="match status" value="1"/>
</dbReference>
<proteinExistence type="predicted"/>
<feature type="compositionally biased region" description="Polar residues" evidence="4">
    <location>
        <begin position="715"/>
        <end position="724"/>
    </location>
</feature>
<dbReference type="PANTHER" id="PTHR24171">
    <property type="entry name" value="ANKYRIN REPEAT DOMAIN-CONTAINING PROTEIN 39-RELATED"/>
    <property type="match status" value="1"/>
</dbReference>
<dbReference type="InterPro" id="IPR002110">
    <property type="entry name" value="Ankyrin_rpt"/>
</dbReference>
<dbReference type="Proteomes" id="UP000326924">
    <property type="component" value="Unassembled WGS sequence"/>
</dbReference>
<dbReference type="PROSITE" id="PS50297">
    <property type="entry name" value="ANK_REP_REGION"/>
    <property type="match status" value="2"/>
</dbReference>
<keyword evidence="5" id="KW-1133">Transmembrane helix</keyword>
<dbReference type="SMART" id="SM00429">
    <property type="entry name" value="IPT"/>
    <property type="match status" value="1"/>
</dbReference>
<feature type="compositionally biased region" description="Low complexity" evidence="4">
    <location>
        <begin position="182"/>
        <end position="193"/>
    </location>
</feature>
<dbReference type="SMART" id="SM00248">
    <property type="entry name" value="ANK"/>
    <property type="match status" value="2"/>
</dbReference>
<dbReference type="Gene3D" id="2.60.40.10">
    <property type="entry name" value="Immunoglobulins"/>
    <property type="match status" value="1"/>
</dbReference>
<feature type="compositionally biased region" description="Polar residues" evidence="4">
    <location>
        <begin position="244"/>
        <end position="255"/>
    </location>
</feature>
<accession>A0A5J5F607</accession>
<feature type="repeat" description="ANK" evidence="3">
    <location>
        <begin position="526"/>
        <end position="558"/>
    </location>
</feature>
<feature type="repeat" description="ANK" evidence="3">
    <location>
        <begin position="559"/>
        <end position="591"/>
    </location>
</feature>
<dbReference type="SUPFAM" id="SSF81296">
    <property type="entry name" value="E set domains"/>
    <property type="match status" value="1"/>
</dbReference>
<feature type="transmembrane region" description="Helical" evidence="5">
    <location>
        <begin position="913"/>
        <end position="931"/>
    </location>
</feature>
<feature type="compositionally biased region" description="Acidic residues" evidence="4">
    <location>
        <begin position="663"/>
        <end position="679"/>
    </location>
</feature>
<keyword evidence="1" id="KW-0677">Repeat</keyword>
<evidence type="ECO:0000313" key="8">
    <source>
        <dbReference type="Proteomes" id="UP000326924"/>
    </source>
</evidence>
<dbReference type="GO" id="GO:0004842">
    <property type="term" value="F:ubiquitin-protein transferase activity"/>
    <property type="evidence" value="ECO:0007669"/>
    <property type="project" value="TreeGrafter"/>
</dbReference>
<organism evidence="7 8">
    <name type="scientific">Sphaerosporella brunnea</name>
    <dbReference type="NCBI Taxonomy" id="1250544"/>
    <lineage>
        <taxon>Eukaryota</taxon>
        <taxon>Fungi</taxon>
        <taxon>Dikarya</taxon>
        <taxon>Ascomycota</taxon>
        <taxon>Pezizomycotina</taxon>
        <taxon>Pezizomycetes</taxon>
        <taxon>Pezizales</taxon>
        <taxon>Pyronemataceae</taxon>
        <taxon>Sphaerosporella</taxon>
    </lineage>
</organism>
<dbReference type="InterPro" id="IPR057962">
    <property type="entry name" value="SPT23_MGA2_DBD"/>
</dbReference>
<dbReference type="Gene3D" id="1.25.40.20">
    <property type="entry name" value="Ankyrin repeat-containing domain"/>
    <property type="match status" value="1"/>
</dbReference>
<feature type="region of interest" description="Disordered" evidence="4">
    <location>
        <begin position="173"/>
        <end position="266"/>
    </location>
</feature>
<evidence type="ECO:0000256" key="5">
    <source>
        <dbReference type="SAM" id="Phobius"/>
    </source>
</evidence>
<evidence type="ECO:0000313" key="7">
    <source>
        <dbReference type="EMBL" id="KAA8911777.1"/>
    </source>
</evidence>
<dbReference type="InterPro" id="IPR002909">
    <property type="entry name" value="IPT_dom"/>
</dbReference>
<dbReference type="PROSITE" id="PS50088">
    <property type="entry name" value="ANK_REPEAT"/>
    <property type="match status" value="2"/>
</dbReference>
<dbReference type="OrthoDB" id="71307at2759"/>
<dbReference type="InParanoid" id="A0A5J5F607"/>
<reference evidence="7 8" key="1">
    <citation type="submission" date="2019-09" db="EMBL/GenBank/DDBJ databases">
        <title>Draft genome of the ectomycorrhizal ascomycete Sphaerosporella brunnea.</title>
        <authorList>
            <consortium name="DOE Joint Genome Institute"/>
            <person name="Benucci G.M."/>
            <person name="Marozzi G."/>
            <person name="Antonielli L."/>
            <person name="Sanchez S."/>
            <person name="Marco P."/>
            <person name="Wang X."/>
            <person name="Falini L.B."/>
            <person name="Barry K."/>
            <person name="Haridas S."/>
            <person name="Lipzen A."/>
            <person name="Labutti K."/>
            <person name="Grigoriev I.V."/>
            <person name="Murat C."/>
            <person name="Martin F."/>
            <person name="Albertini E."/>
            <person name="Donnini D."/>
            <person name="Bonito G."/>
        </authorList>
    </citation>
    <scope>NUCLEOTIDE SEQUENCE [LARGE SCALE GENOMIC DNA]</scope>
    <source>
        <strain evidence="7 8">Sb_GMNB300</strain>
    </source>
</reference>
<evidence type="ECO:0000256" key="1">
    <source>
        <dbReference type="ARBA" id="ARBA00022737"/>
    </source>
</evidence>
<dbReference type="Pfam" id="PF01833">
    <property type="entry name" value="TIG"/>
    <property type="match status" value="1"/>
</dbReference>
<dbReference type="Pfam" id="PF25603">
    <property type="entry name" value="SPT23_MGA2_DBD"/>
    <property type="match status" value="1"/>
</dbReference>
<dbReference type="InterPro" id="IPR014756">
    <property type="entry name" value="Ig_E-set"/>
</dbReference>
<dbReference type="EMBL" id="VXIS01000032">
    <property type="protein sequence ID" value="KAA8911777.1"/>
    <property type="molecule type" value="Genomic_DNA"/>
</dbReference>
<sequence length="973" mass="106732">MPKEERKEKIDYSHGLYGAPVQICDPCINRERKRASRKKHKKPEEEEKWALDETKRIIVFNTNQVRQLERPQGAAAVYAETQMRICCYCRHHGEKEGFQVIFTVKDHLGAVVAQTISSTILITDDHKNTHATAAPMMHQDGAMASHPDQAPPGQAPPQVPGYPQGFVFHQPQPTHDVISNYSSPPASAFSTSPRIHHGSTPPSPMRTSSRSPGVHESKRRRGGKVPASLAMTPSEPSTHHRPQFDSTGINFSSRNAGAESRPPQWMAGNNGPVSPMALTNDNFFNDNGLMWGSGTDRNGFNNLLNSPPTSNIAPTVSTPMSGRQLSTTMQSPLQQQAALQLPDQQQQVQYTGPLVSRVVPSEGTCRGGIEITVLGQSFHNGLTVMFGDVSATDTFYFSDSTLLCRLPPNPNPGPVVVSLKNYPPFAQGPNVSIFTYVDDVEKELMALALTVVGMKMKGELGLGTHKQIALSILRENGIGTEAIERGRNNMGNQRGAELEQTLLTLLDVIDMDESPHPASLGHKNKSGQAMLHLASMLGMQKFVAALLARGVNANSRDKNGYTPLHFAVLFKRSDVIRRLVMNGANVGIRTRGGQTPTDLGESDQIAKATRGIQQAHSRQHSRSSSVSSEIRFSTSRSGSITSLAAGLPGMTRGSVDDYFAPNSEDDSSDLDYTSSDEEPAPWRSRKGSVQNAPSKTETSLSERGVRGDPFGKSEMASTVNATDSHLSPPAIMAAWMEAWREQLTQSFQNLQLSMPAMPTAQTDYQTLLREQMAKFQYQVPAMPAMPRWGGFGQQRGGPDYKWSELLHPPAAPSSPSDPAPPAYDELYPDGNAPSGEAPEKVQPMVQSSTAAATETSELRRRASPLPEPSSSKHALREIQRKITRRDHTPTEAEQAEYRAQIQKLQRIQNDRRLYFFWIPVLVFIMLAMAYTHGPRAWSITKQVVGFAKQVIQEPTVVRERVRMGLVQALGAPV</sequence>
<protein>
    <recommendedName>
        <fullName evidence="6">IPT/TIG domain-containing protein</fullName>
    </recommendedName>
</protein>
<feature type="domain" description="IPT/TIG" evidence="6">
    <location>
        <begin position="352"/>
        <end position="437"/>
    </location>
</feature>
<gene>
    <name evidence="7" type="ORF">FN846DRAFT_773689</name>
</gene>
<evidence type="ECO:0000256" key="2">
    <source>
        <dbReference type="ARBA" id="ARBA00023043"/>
    </source>
</evidence>
<dbReference type="InterPro" id="IPR036770">
    <property type="entry name" value="Ankyrin_rpt-contain_sf"/>
</dbReference>
<name>A0A5J5F607_9PEZI</name>
<feature type="compositionally biased region" description="Polar residues" evidence="4">
    <location>
        <begin position="844"/>
        <end position="855"/>
    </location>
</feature>
<dbReference type="GO" id="GO:0085020">
    <property type="term" value="P:protein K6-linked ubiquitination"/>
    <property type="evidence" value="ECO:0007669"/>
    <property type="project" value="TreeGrafter"/>
</dbReference>
<feature type="compositionally biased region" description="Pro residues" evidence="4">
    <location>
        <begin position="809"/>
        <end position="821"/>
    </location>
</feature>
<feature type="compositionally biased region" description="Low complexity" evidence="4">
    <location>
        <begin position="622"/>
        <end position="639"/>
    </location>
</feature>
<keyword evidence="5" id="KW-0812">Transmembrane</keyword>
<keyword evidence="2 3" id="KW-0040">ANK repeat</keyword>